<comment type="caution">
    <text evidence="1">The sequence shown here is derived from an EMBL/GenBank/DDBJ whole genome shotgun (WGS) entry which is preliminary data.</text>
</comment>
<dbReference type="EMBL" id="WIGO01000165">
    <property type="protein sequence ID" value="KAF6825821.1"/>
    <property type="molecule type" value="Genomic_DNA"/>
</dbReference>
<dbReference type="Proteomes" id="UP000654918">
    <property type="component" value="Unassembled WGS sequence"/>
</dbReference>
<proteinExistence type="predicted"/>
<reference evidence="1" key="1">
    <citation type="journal article" date="2020" name="Phytopathology">
        <title>Genome Sequence Resources of Colletotrichum truncatum, C. plurivorum, C. musicola, and C. sojae: Four Species Pathogenic to Soybean (Glycine max).</title>
        <authorList>
            <person name="Rogerio F."/>
            <person name="Boufleur T.R."/>
            <person name="Ciampi-Guillardi M."/>
            <person name="Sukno S.A."/>
            <person name="Thon M.R."/>
            <person name="Massola Junior N.S."/>
            <person name="Baroncelli R."/>
        </authorList>
    </citation>
    <scope>NUCLEOTIDE SEQUENCE</scope>
    <source>
        <strain evidence="1">LFN00145</strain>
    </source>
</reference>
<evidence type="ECO:0000313" key="2">
    <source>
        <dbReference type="Proteomes" id="UP000654918"/>
    </source>
</evidence>
<sequence>MTVFEKDSVVAVVEFGFVGDDMLIVVGEAVVEPGLDIGDDANKEVDICPAEAADDPVEEVVLVMVVAEPEDDELEVDGRVVEEELEIGLELLDDTKMVLEELPDEALTDEVLTDEVLTVEVLVDEALVDEALVDEMLLEEVLIEEVLLDGVVDRLDVLVVAAVLEVEGVDDAELPVSVDDDDEEEEVGLEVLEDAETVLEVLGDVDESVVETVLEEMLLEEMLLEEMLLEEMQL</sequence>
<protein>
    <submittedName>
        <fullName evidence="1">Uncharacterized protein</fullName>
    </submittedName>
</protein>
<dbReference type="AlphaFoldDB" id="A0A8H6K7U1"/>
<accession>A0A8H6K7U1</accession>
<gene>
    <name evidence="1" type="ORF">CPLU01_10018</name>
</gene>
<evidence type="ECO:0000313" key="1">
    <source>
        <dbReference type="EMBL" id="KAF6825821.1"/>
    </source>
</evidence>
<name>A0A8H6K7U1_9PEZI</name>
<keyword evidence="2" id="KW-1185">Reference proteome</keyword>
<organism evidence="1 2">
    <name type="scientific">Colletotrichum plurivorum</name>
    <dbReference type="NCBI Taxonomy" id="2175906"/>
    <lineage>
        <taxon>Eukaryota</taxon>
        <taxon>Fungi</taxon>
        <taxon>Dikarya</taxon>
        <taxon>Ascomycota</taxon>
        <taxon>Pezizomycotina</taxon>
        <taxon>Sordariomycetes</taxon>
        <taxon>Hypocreomycetidae</taxon>
        <taxon>Glomerellales</taxon>
        <taxon>Glomerellaceae</taxon>
        <taxon>Colletotrichum</taxon>
        <taxon>Colletotrichum orchidearum species complex</taxon>
    </lineage>
</organism>